<accession>A0ACC2PHJ5</accession>
<sequence>MFNFFGKKKNRESPPSSPEEGTPPSDDNFVFIEKRGQTGPDSENKTPSLYPSLTNIDAYPSVPIPAVRQISQDSHTSDLSTIQFKLCRELQRSMNDDLVIDKLRLDEIVSFMRRINQRDYEYEFTVERSVIAEMNSQN</sequence>
<gene>
    <name evidence="1" type="ORF">QAD02_018857</name>
</gene>
<evidence type="ECO:0000313" key="1">
    <source>
        <dbReference type="EMBL" id="KAJ8683065.1"/>
    </source>
</evidence>
<keyword evidence="2" id="KW-1185">Reference proteome</keyword>
<dbReference type="EMBL" id="CM056741">
    <property type="protein sequence ID" value="KAJ8683065.1"/>
    <property type="molecule type" value="Genomic_DNA"/>
</dbReference>
<proteinExistence type="predicted"/>
<organism evidence="1 2">
    <name type="scientific">Eretmocerus hayati</name>
    <dbReference type="NCBI Taxonomy" id="131215"/>
    <lineage>
        <taxon>Eukaryota</taxon>
        <taxon>Metazoa</taxon>
        <taxon>Ecdysozoa</taxon>
        <taxon>Arthropoda</taxon>
        <taxon>Hexapoda</taxon>
        <taxon>Insecta</taxon>
        <taxon>Pterygota</taxon>
        <taxon>Neoptera</taxon>
        <taxon>Endopterygota</taxon>
        <taxon>Hymenoptera</taxon>
        <taxon>Apocrita</taxon>
        <taxon>Proctotrupomorpha</taxon>
        <taxon>Chalcidoidea</taxon>
        <taxon>Aphelinidae</taxon>
        <taxon>Aphelininae</taxon>
        <taxon>Eretmocerus</taxon>
    </lineage>
</organism>
<comment type="caution">
    <text evidence="1">The sequence shown here is derived from an EMBL/GenBank/DDBJ whole genome shotgun (WGS) entry which is preliminary data.</text>
</comment>
<reference evidence="1" key="1">
    <citation type="submission" date="2023-04" db="EMBL/GenBank/DDBJ databases">
        <title>A chromosome-level genome assembly of the parasitoid wasp Eretmocerus hayati.</title>
        <authorList>
            <person name="Zhong Y."/>
            <person name="Liu S."/>
            <person name="Liu Y."/>
        </authorList>
    </citation>
    <scope>NUCLEOTIDE SEQUENCE</scope>
    <source>
        <strain evidence="1">ZJU_SS_LIU_2023</strain>
    </source>
</reference>
<evidence type="ECO:0000313" key="2">
    <source>
        <dbReference type="Proteomes" id="UP001239111"/>
    </source>
</evidence>
<name>A0ACC2PHJ5_9HYME</name>
<protein>
    <submittedName>
        <fullName evidence="1">Uncharacterized protein</fullName>
    </submittedName>
</protein>
<dbReference type="Proteomes" id="UP001239111">
    <property type="component" value="Chromosome 1"/>
</dbReference>